<name>A0A940STK6_9ENTE</name>
<dbReference type="InterPro" id="IPR013325">
    <property type="entry name" value="RNA_pol_sigma_r2"/>
</dbReference>
<dbReference type="Gene3D" id="1.10.10.10">
    <property type="entry name" value="Winged helix-like DNA-binding domain superfamily/Winged helix DNA-binding domain"/>
    <property type="match status" value="1"/>
</dbReference>
<dbReference type="InterPro" id="IPR013324">
    <property type="entry name" value="RNA_pol_sigma_r3/r4-like"/>
</dbReference>
<sequence>MVDVIEVKAAIKGDRQALETLLKDHYQQLYKTAFLYVKNEADALDIVQDSVIKIMTKIDSLSQPAFFTTWAVRIVIHTSLDLLRRPSRQVLTEPLEHVEARQGLSEDSRLDIYAGIAKLPEDLQEVTVLHYFHGRKVREISLITEEPVGTTKYKLHQARGLLRDYLEGGEFHEDE</sequence>
<evidence type="ECO:0000259" key="5">
    <source>
        <dbReference type="Pfam" id="PF04542"/>
    </source>
</evidence>
<keyword evidence="2" id="KW-0805">Transcription regulation</keyword>
<dbReference type="AlphaFoldDB" id="A0A940STK6"/>
<accession>A0A940STK6</accession>
<keyword evidence="8" id="KW-1185">Reference proteome</keyword>
<dbReference type="GO" id="GO:0003677">
    <property type="term" value="F:DNA binding"/>
    <property type="evidence" value="ECO:0007669"/>
    <property type="project" value="InterPro"/>
</dbReference>
<evidence type="ECO:0000313" key="7">
    <source>
        <dbReference type="EMBL" id="MBP1043242.1"/>
    </source>
</evidence>
<evidence type="ECO:0000256" key="1">
    <source>
        <dbReference type="ARBA" id="ARBA00010641"/>
    </source>
</evidence>
<dbReference type="SUPFAM" id="SSF88946">
    <property type="entry name" value="Sigma2 domain of RNA polymerase sigma factors"/>
    <property type="match status" value="1"/>
</dbReference>
<gene>
    <name evidence="7" type="ORF">I6N95_19665</name>
</gene>
<dbReference type="Pfam" id="PF04542">
    <property type="entry name" value="Sigma70_r2"/>
    <property type="match status" value="1"/>
</dbReference>
<evidence type="ECO:0000256" key="4">
    <source>
        <dbReference type="ARBA" id="ARBA00023163"/>
    </source>
</evidence>
<dbReference type="InterPro" id="IPR036388">
    <property type="entry name" value="WH-like_DNA-bd_sf"/>
</dbReference>
<evidence type="ECO:0000313" key="8">
    <source>
        <dbReference type="Proteomes" id="UP000674938"/>
    </source>
</evidence>
<dbReference type="PANTHER" id="PTHR43133:SF51">
    <property type="entry name" value="RNA POLYMERASE SIGMA FACTOR"/>
    <property type="match status" value="1"/>
</dbReference>
<comment type="caution">
    <text evidence="7">The sequence shown here is derived from an EMBL/GenBank/DDBJ whole genome shotgun (WGS) entry which is preliminary data.</text>
</comment>
<comment type="similarity">
    <text evidence="1">Belongs to the sigma-70 factor family. ECF subfamily.</text>
</comment>
<dbReference type="Proteomes" id="UP000674938">
    <property type="component" value="Unassembled WGS sequence"/>
</dbReference>
<dbReference type="Gene3D" id="1.10.1740.10">
    <property type="match status" value="1"/>
</dbReference>
<proteinExistence type="inferred from homology"/>
<dbReference type="InterPro" id="IPR013249">
    <property type="entry name" value="RNA_pol_sigma70_r4_t2"/>
</dbReference>
<dbReference type="InterPro" id="IPR007627">
    <property type="entry name" value="RNA_pol_sigma70_r2"/>
</dbReference>
<keyword evidence="4" id="KW-0804">Transcription</keyword>
<dbReference type="Pfam" id="PF08281">
    <property type="entry name" value="Sigma70_r4_2"/>
    <property type="match status" value="1"/>
</dbReference>
<keyword evidence="3" id="KW-0731">Sigma factor</keyword>
<protein>
    <submittedName>
        <fullName evidence="7">Sigma-70 family RNA polymerase sigma factor</fullName>
    </submittedName>
</protein>
<dbReference type="GO" id="GO:0006352">
    <property type="term" value="P:DNA-templated transcription initiation"/>
    <property type="evidence" value="ECO:0007669"/>
    <property type="project" value="InterPro"/>
</dbReference>
<dbReference type="NCBIfam" id="TIGR02937">
    <property type="entry name" value="sigma70-ECF"/>
    <property type="match status" value="1"/>
</dbReference>
<reference evidence="7" key="1">
    <citation type="submission" date="2020-12" db="EMBL/GenBank/DDBJ databases">
        <title>Vagococcus allomyrinae sp. nov. and Enterococcus lavae sp. nov., isolated from the larvae of Allomyrina dichotoma.</title>
        <authorList>
            <person name="Lee S.D."/>
        </authorList>
    </citation>
    <scope>NUCLEOTIDE SEQUENCE</scope>
    <source>
        <strain evidence="7">BWB3-3</strain>
    </source>
</reference>
<dbReference type="InterPro" id="IPR014284">
    <property type="entry name" value="RNA_pol_sigma-70_dom"/>
</dbReference>
<feature type="domain" description="RNA polymerase sigma factor 70 region 4 type 2" evidence="6">
    <location>
        <begin position="111"/>
        <end position="159"/>
    </location>
</feature>
<feature type="domain" description="RNA polymerase sigma-70 region 2" evidence="5">
    <location>
        <begin position="21"/>
        <end position="88"/>
    </location>
</feature>
<organism evidence="7 8">
    <name type="scientific">Vagococcus allomyrinae</name>
    <dbReference type="NCBI Taxonomy" id="2794353"/>
    <lineage>
        <taxon>Bacteria</taxon>
        <taxon>Bacillati</taxon>
        <taxon>Bacillota</taxon>
        <taxon>Bacilli</taxon>
        <taxon>Lactobacillales</taxon>
        <taxon>Enterococcaceae</taxon>
        <taxon>Vagococcus</taxon>
    </lineage>
</organism>
<dbReference type="GO" id="GO:0016987">
    <property type="term" value="F:sigma factor activity"/>
    <property type="evidence" value="ECO:0007669"/>
    <property type="project" value="UniProtKB-KW"/>
</dbReference>
<dbReference type="InterPro" id="IPR039425">
    <property type="entry name" value="RNA_pol_sigma-70-like"/>
</dbReference>
<evidence type="ECO:0000259" key="6">
    <source>
        <dbReference type="Pfam" id="PF08281"/>
    </source>
</evidence>
<dbReference type="SUPFAM" id="SSF88659">
    <property type="entry name" value="Sigma3 and sigma4 domains of RNA polymerase sigma factors"/>
    <property type="match status" value="1"/>
</dbReference>
<dbReference type="EMBL" id="JAEEGA010000015">
    <property type="protein sequence ID" value="MBP1043242.1"/>
    <property type="molecule type" value="Genomic_DNA"/>
</dbReference>
<dbReference type="PANTHER" id="PTHR43133">
    <property type="entry name" value="RNA POLYMERASE ECF-TYPE SIGMA FACTO"/>
    <property type="match status" value="1"/>
</dbReference>
<evidence type="ECO:0000256" key="2">
    <source>
        <dbReference type="ARBA" id="ARBA00023015"/>
    </source>
</evidence>
<evidence type="ECO:0000256" key="3">
    <source>
        <dbReference type="ARBA" id="ARBA00023082"/>
    </source>
</evidence>